<evidence type="ECO:0000313" key="4">
    <source>
        <dbReference type="Proteomes" id="UP000027361"/>
    </source>
</evidence>
<feature type="transmembrane region" description="Helical" evidence="2">
    <location>
        <begin position="57"/>
        <end position="78"/>
    </location>
</feature>
<dbReference type="HOGENOM" id="CLU_1846486_0_0_1"/>
<evidence type="ECO:0000256" key="2">
    <source>
        <dbReference type="SAM" id="Phobius"/>
    </source>
</evidence>
<reference evidence="3 4" key="1">
    <citation type="submission" date="2014-05" db="EMBL/GenBank/DDBJ databases">
        <title>Draft genome sequence of a rare smut relative, Tilletiaria anomala UBC 951.</title>
        <authorList>
            <consortium name="DOE Joint Genome Institute"/>
            <person name="Toome M."/>
            <person name="Kuo A."/>
            <person name="Henrissat B."/>
            <person name="Lipzen A."/>
            <person name="Tritt A."/>
            <person name="Yoshinaga Y."/>
            <person name="Zane M."/>
            <person name="Barry K."/>
            <person name="Grigoriev I.V."/>
            <person name="Spatafora J.W."/>
            <person name="Aimea M.C."/>
        </authorList>
    </citation>
    <scope>NUCLEOTIDE SEQUENCE [LARGE SCALE GENOMIC DNA]</scope>
    <source>
        <strain evidence="3 4">UBC 951</strain>
    </source>
</reference>
<dbReference type="RefSeq" id="XP_013246337.1">
    <property type="nucleotide sequence ID" value="XM_013390883.1"/>
</dbReference>
<sequence length="139" mass="15308">MSTEASDCISPGCSMRPPAPRKGAATAERPTPMRSRFAAGESGEEAAVPAFGQSGPAMLHMMVTASFWMALVITIASVHIQITGKSRIVWVKSKRYFVTVDMSRCTPYSHLVEKPPRFCSTSSFSPRRPWRTSKLARRT</sequence>
<accession>A0A066WLP4</accession>
<proteinExistence type="predicted"/>
<comment type="caution">
    <text evidence="3">The sequence shown here is derived from an EMBL/GenBank/DDBJ whole genome shotgun (WGS) entry which is preliminary data.</text>
</comment>
<dbReference type="InParanoid" id="A0A066WLP4"/>
<protein>
    <submittedName>
        <fullName evidence="3">Uncharacterized protein</fullName>
    </submittedName>
</protein>
<keyword evidence="2" id="KW-1133">Transmembrane helix</keyword>
<evidence type="ECO:0000256" key="1">
    <source>
        <dbReference type="SAM" id="MobiDB-lite"/>
    </source>
</evidence>
<keyword evidence="4" id="KW-1185">Reference proteome</keyword>
<dbReference type="Proteomes" id="UP000027361">
    <property type="component" value="Unassembled WGS sequence"/>
</dbReference>
<organism evidence="3 4">
    <name type="scientific">Tilletiaria anomala (strain ATCC 24038 / CBS 436.72 / UBC 951)</name>
    <dbReference type="NCBI Taxonomy" id="1037660"/>
    <lineage>
        <taxon>Eukaryota</taxon>
        <taxon>Fungi</taxon>
        <taxon>Dikarya</taxon>
        <taxon>Basidiomycota</taxon>
        <taxon>Ustilaginomycotina</taxon>
        <taxon>Exobasidiomycetes</taxon>
        <taxon>Georgefischeriales</taxon>
        <taxon>Tilletiariaceae</taxon>
        <taxon>Tilletiaria</taxon>
    </lineage>
</organism>
<gene>
    <name evidence="3" type="ORF">K437DRAFT_587</name>
</gene>
<dbReference type="GeneID" id="25267633"/>
<feature type="region of interest" description="Disordered" evidence="1">
    <location>
        <begin position="1"/>
        <end position="44"/>
    </location>
</feature>
<keyword evidence="2" id="KW-0472">Membrane</keyword>
<dbReference type="EMBL" id="JMSN01000001">
    <property type="protein sequence ID" value="KDN53518.1"/>
    <property type="molecule type" value="Genomic_DNA"/>
</dbReference>
<name>A0A066WLP4_TILAU</name>
<dbReference type="AlphaFoldDB" id="A0A066WLP4"/>
<evidence type="ECO:0000313" key="3">
    <source>
        <dbReference type="EMBL" id="KDN53518.1"/>
    </source>
</evidence>
<keyword evidence="2" id="KW-0812">Transmembrane</keyword>